<feature type="transmembrane region" description="Helical" evidence="6">
    <location>
        <begin position="287"/>
        <end position="312"/>
    </location>
</feature>
<evidence type="ECO:0000259" key="7">
    <source>
        <dbReference type="PROSITE" id="PS50850"/>
    </source>
</evidence>
<accession>A0ABU2SDT4</accession>
<gene>
    <name evidence="8" type="ORF">RM779_31590</name>
</gene>
<dbReference type="CDD" id="cd17321">
    <property type="entry name" value="MFS_MMR_MDR_like"/>
    <property type="match status" value="1"/>
</dbReference>
<feature type="transmembrane region" description="Helical" evidence="6">
    <location>
        <begin position="384"/>
        <end position="404"/>
    </location>
</feature>
<keyword evidence="3 6" id="KW-1133">Transmembrane helix</keyword>
<feature type="transmembrane region" description="Helical" evidence="6">
    <location>
        <begin position="92"/>
        <end position="111"/>
    </location>
</feature>
<feature type="transmembrane region" description="Helical" evidence="6">
    <location>
        <begin position="245"/>
        <end position="266"/>
    </location>
</feature>
<comment type="subcellular location">
    <subcellularLocation>
        <location evidence="1">Cell membrane</location>
        <topology evidence="1">Multi-pass membrane protein</topology>
    </subcellularLocation>
</comment>
<feature type="transmembrane region" description="Helical" evidence="6">
    <location>
        <begin position="358"/>
        <end position="378"/>
    </location>
</feature>
<reference evidence="9" key="1">
    <citation type="submission" date="2023-07" db="EMBL/GenBank/DDBJ databases">
        <title>30 novel species of actinomycetes from the DSMZ collection.</title>
        <authorList>
            <person name="Nouioui I."/>
        </authorList>
    </citation>
    <scope>NUCLEOTIDE SEQUENCE [LARGE SCALE GENOMIC DNA]</scope>
    <source>
        <strain evidence="9">DSM 41886</strain>
    </source>
</reference>
<feature type="transmembrane region" description="Helical" evidence="6">
    <location>
        <begin position="117"/>
        <end position="138"/>
    </location>
</feature>
<protein>
    <submittedName>
        <fullName evidence="8">MFS transporter</fullName>
    </submittedName>
</protein>
<evidence type="ECO:0000256" key="3">
    <source>
        <dbReference type="ARBA" id="ARBA00022989"/>
    </source>
</evidence>
<feature type="transmembrane region" description="Helical" evidence="6">
    <location>
        <begin position="60"/>
        <end position="80"/>
    </location>
</feature>
<evidence type="ECO:0000313" key="8">
    <source>
        <dbReference type="EMBL" id="MDT0447103.1"/>
    </source>
</evidence>
<dbReference type="PROSITE" id="PS50850">
    <property type="entry name" value="MFS"/>
    <property type="match status" value="1"/>
</dbReference>
<feature type="transmembrane region" description="Helical" evidence="6">
    <location>
        <begin position="25"/>
        <end position="48"/>
    </location>
</feature>
<dbReference type="InterPro" id="IPR036259">
    <property type="entry name" value="MFS_trans_sf"/>
</dbReference>
<keyword evidence="4 6" id="KW-0472">Membrane</keyword>
<dbReference type="Proteomes" id="UP001183615">
    <property type="component" value="Unassembled WGS sequence"/>
</dbReference>
<dbReference type="EMBL" id="JAVREV010000026">
    <property type="protein sequence ID" value="MDT0447103.1"/>
    <property type="molecule type" value="Genomic_DNA"/>
</dbReference>
<keyword evidence="9" id="KW-1185">Reference proteome</keyword>
<feature type="transmembrane region" description="Helical" evidence="6">
    <location>
        <begin position="458"/>
        <end position="479"/>
    </location>
</feature>
<dbReference type="InterPro" id="IPR020846">
    <property type="entry name" value="MFS_dom"/>
</dbReference>
<feature type="transmembrane region" description="Helical" evidence="6">
    <location>
        <begin position="150"/>
        <end position="173"/>
    </location>
</feature>
<dbReference type="PANTHER" id="PTHR42718:SF39">
    <property type="entry name" value="ACTINORHODIN TRANSPORTER-RELATED"/>
    <property type="match status" value="1"/>
</dbReference>
<sequence>MTTTSTAPAPAGQATGGQRPERRGLLLATILAGQFMALLDVFIVNVAAPGLRADLNASDAAVQLVVAGYTIAYAVLLITGARLGGRYGPGRLHLAGLAVFTAASLACGLAPGSGSLIAFRLAQGAGAALMLPQVLSLIQRTFHGQERTRALTLFAAVLATGAVAGQVAGGVLINADLFGLGWRPIFLLNVPIGLVLLAVGLWAVPLRRPGGTDRARGLDLPGLALLTAAVLALTVPLVLGQERDWPAWCLLSLALGAVLTGLFARYETLIARRGGAPLISPRVLTSPGVVVAATRIFLAMAVNGAVLFTLSLHFQGPPSQGGLGYGALRTGLLFVPTALAFGAASLLWRAFPARLHAALPATGFLLSAAGLLWTGLLLRNGDSGGALLPMAFALNGCGLAFAYGPTLTRALGLVAPADAADASGVTAMATQLGMLVGIAAVGTLFLNRAEATGSTAQGVWAASAVLAVTGVTGAAAGAVRRPRGR</sequence>
<comment type="caution">
    <text evidence="8">The sequence shown here is derived from an EMBL/GenBank/DDBJ whole genome shotgun (WGS) entry which is preliminary data.</text>
</comment>
<dbReference type="Pfam" id="PF07690">
    <property type="entry name" value="MFS_1"/>
    <property type="match status" value="1"/>
</dbReference>
<feature type="transmembrane region" description="Helical" evidence="6">
    <location>
        <begin position="332"/>
        <end position="351"/>
    </location>
</feature>
<feature type="transmembrane region" description="Helical" evidence="6">
    <location>
        <begin position="185"/>
        <end position="206"/>
    </location>
</feature>
<feature type="transmembrane region" description="Helical" evidence="6">
    <location>
        <begin position="218"/>
        <end position="239"/>
    </location>
</feature>
<dbReference type="PRINTS" id="PR01036">
    <property type="entry name" value="TCRTETB"/>
</dbReference>
<evidence type="ECO:0000256" key="5">
    <source>
        <dbReference type="ARBA" id="ARBA00023251"/>
    </source>
</evidence>
<evidence type="ECO:0000256" key="4">
    <source>
        <dbReference type="ARBA" id="ARBA00023136"/>
    </source>
</evidence>
<dbReference type="PANTHER" id="PTHR42718">
    <property type="entry name" value="MAJOR FACILITATOR SUPERFAMILY MULTIDRUG TRANSPORTER MFSC"/>
    <property type="match status" value="1"/>
</dbReference>
<dbReference type="SUPFAM" id="SSF103473">
    <property type="entry name" value="MFS general substrate transporter"/>
    <property type="match status" value="1"/>
</dbReference>
<name>A0ABU2SDT4_9ACTN</name>
<keyword evidence="5" id="KW-0046">Antibiotic resistance</keyword>
<dbReference type="Gene3D" id="1.20.1250.20">
    <property type="entry name" value="MFS general substrate transporter like domains"/>
    <property type="match status" value="1"/>
</dbReference>
<dbReference type="RefSeq" id="WP_311621228.1">
    <property type="nucleotide sequence ID" value="NZ_JAVREV010000026.1"/>
</dbReference>
<feature type="domain" description="Major facilitator superfamily (MFS) profile" evidence="7">
    <location>
        <begin position="26"/>
        <end position="485"/>
    </location>
</feature>
<evidence type="ECO:0000256" key="2">
    <source>
        <dbReference type="ARBA" id="ARBA00022692"/>
    </source>
</evidence>
<proteinExistence type="predicted"/>
<evidence type="ECO:0000313" key="9">
    <source>
        <dbReference type="Proteomes" id="UP001183615"/>
    </source>
</evidence>
<organism evidence="8 9">
    <name type="scientific">Streptomyces johnsoniae</name>
    <dbReference type="NCBI Taxonomy" id="3075532"/>
    <lineage>
        <taxon>Bacteria</taxon>
        <taxon>Bacillati</taxon>
        <taxon>Actinomycetota</taxon>
        <taxon>Actinomycetes</taxon>
        <taxon>Kitasatosporales</taxon>
        <taxon>Streptomycetaceae</taxon>
        <taxon>Streptomyces</taxon>
    </lineage>
</organism>
<evidence type="ECO:0000256" key="6">
    <source>
        <dbReference type="SAM" id="Phobius"/>
    </source>
</evidence>
<feature type="transmembrane region" description="Helical" evidence="6">
    <location>
        <begin position="425"/>
        <end position="446"/>
    </location>
</feature>
<dbReference type="InterPro" id="IPR011701">
    <property type="entry name" value="MFS"/>
</dbReference>
<evidence type="ECO:0000256" key="1">
    <source>
        <dbReference type="ARBA" id="ARBA00004651"/>
    </source>
</evidence>
<keyword evidence="2 6" id="KW-0812">Transmembrane</keyword>